<protein>
    <submittedName>
        <fullName evidence="2">Uncharacterized protein</fullName>
    </submittedName>
</protein>
<evidence type="ECO:0000256" key="1">
    <source>
        <dbReference type="SAM" id="SignalP"/>
    </source>
</evidence>
<dbReference type="RefSeq" id="WP_202958141.1">
    <property type="nucleotide sequence ID" value="NZ_JAPCID010000044.1"/>
</dbReference>
<dbReference type="Proteomes" id="UP001147700">
    <property type="component" value="Unassembled WGS sequence"/>
</dbReference>
<keyword evidence="3" id="KW-1185">Reference proteome</keyword>
<evidence type="ECO:0000313" key="3">
    <source>
        <dbReference type="Proteomes" id="UP001147700"/>
    </source>
</evidence>
<name>A0ABT4RR55_9ACTN</name>
<proteinExistence type="predicted"/>
<gene>
    <name evidence="2" type="ORF">OJ962_24880</name>
</gene>
<keyword evidence="1" id="KW-0732">Signal</keyword>
<evidence type="ECO:0000313" key="2">
    <source>
        <dbReference type="EMBL" id="MDA0140755.1"/>
    </source>
</evidence>
<accession>A0ABT4RR55</accession>
<organism evidence="2 3">
    <name type="scientific">Solirubrobacter deserti</name>
    <dbReference type="NCBI Taxonomy" id="2282478"/>
    <lineage>
        <taxon>Bacteria</taxon>
        <taxon>Bacillati</taxon>
        <taxon>Actinomycetota</taxon>
        <taxon>Thermoleophilia</taxon>
        <taxon>Solirubrobacterales</taxon>
        <taxon>Solirubrobacteraceae</taxon>
        <taxon>Solirubrobacter</taxon>
    </lineage>
</organism>
<feature type="chain" id="PRO_5046429520" evidence="1">
    <location>
        <begin position="25"/>
        <end position="169"/>
    </location>
</feature>
<feature type="signal peptide" evidence="1">
    <location>
        <begin position="1"/>
        <end position="24"/>
    </location>
</feature>
<sequence length="169" mass="18324">MNKILPALLSAAALLFAGAGSAQAATPTGTDYYFTPGSYLTITDHETFGANEVKTFDLSNLYVGRITGQTSKLFKVSRCAGGEVRIDLEITLKREDLNMNRFEVFAKMFEGASCNSDDYDGGAIDGWMNAFYTRPSLINSGAVVLDIANKYEGGDFAKTSFQLYGNAVY</sequence>
<dbReference type="EMBL" id="JAPCID010000044">
    <property type="protein sequence ID" value="MDA0140755.1"/>
    <property type="molecule type" value="Genomic_DNA"/>
</dbReference>
<comment type="caution">
    <text evidence="2">The sequence shown here is derived from an EMBL/GenBank/DDBJ whole genome shotgun (WGS) entry which is preliminary data.</text>
</comment>
<reference evidence="2" key="1">
    <citation type="submission" date="2022-10" db="EMBL/GenBank/DDBJ databases">
        <title>The WGS of Solirubrobacter sp. CPCC 204708.</title>
        <authorList>
            <person name="Jiang Z."/>
        </authorList>
    </citation>
    <scope>NUCLEOTIDE SEQUENCE</scope>
    <source>
        <strain evidence="2">CPCC 204708</strain>
    </source>
</reference>